<dbReference type="RefSeq" id="WP_119050164.1">
    <property type="nucleotide sequence ID" value="NZ_CP032157.1"/>
</dbReference>
<proteinExistence type="predicted"/>
<feature type="domain" description="FAD/NAD(P)-binding" evidence="3">
    <location>
        <begin position="6"/>
        <end position="286"/>
    </location>
</feature>
<dbReference type="PRINTS" id="PR00469">
    <property type="entry name" value="PNDRDTASEII"/>
</dbReference>
<gene>
    <name evidence="4" type="ORF">D3H65_09950</name>
</gene>
<dbReference type="PANTHER" id="PTHR48105">
    <property type="entry name" value="THIOREDOXIN REDUCTASE 1-RELATED-RELATED"/>
    <property type="match status" value="1"/>
</dbReference>
<dbReference type="Pfam" id="PF07992">
    <property type="entry name" value="Pyr_redox_2"/>
    <property type="match status" value="1"/>
</dbReference>
<evidence type="ECO:0000256" key="1">
    <source>
        <dbReference type="ARBA" id="ARBA00022630"/>
    </source>
</evidence>
<dbReference type="PRINTS" id="PR00368">
    <property type="entry name" value="FADPNR"/>
</dbReference>
<dbReference type="EMBL" id="CP032157">
    <property type="protein sequence ID" value="AXY74277.1"/>
    <property type="molecule type" value="Genomic_DNA"/>
</dbReference>
<dbReference type="KEGG" id="pseg:D3H65_09950"/>
<dbReference type="InterPro" id="IPR050097">
    <property type="entry name" value="Ferredoxin-NADP_redctase_2"/>
</dbReference>
<dbReference type="AlphaFoldDB" id="A0A3B7MKU0"/>
<organism evidence="4 5">
    <name type="scientific">Paraflavitalea soli</name>
    <dbReference type="NCBI Taxonomy" id="2315862"/>
    <lineage>
        <taxon>Bacteria</taxon>
        <taxon>Pseudomonadati</taxon>
        <taxon>Bacteroidota</taxon>
        <taxon>Chitinophagia</taxon>
        <taxon>Chitinophagales</taxon>
        <taxon>Chitinophagaceae</taxon>
        <taxon>Paraflavitalea</taxon>
    </lineage>
</organism>
<dbReference type="OrthoDB" id="9806179at2"/>
<name>A0A3B7MKU0_9BACT</name>
<keyword evidence="1" id="KW-0285">Flavoprotein</keyword>
<keyword evidence="5" id="KW-1185">Reference proteome</keyword>
<dbReference type="InterPro" id="IPR023753">
    <property type="entry name" value="FAD/NAD-binding_dom"/>
</dbReference>
<evidence type="ECO:0000256" key="2">
    <source>
        <dbReference type="ARBA" id="ARBA00023002"/>
    </source>
</evidence>
<protein>
    <submittedName>
        <fullName evidence="4">NAD(P)/FAD-dependent oxidoreductase</fullName>
    </submittedName>
</protein>
<sequence length="304" mass="32901">MLIMDYEVAVVGGSHAGLAAAHTLGRSKRRTIVFDTGKPRNLSSTRSHNFSGHDGVSPVDLRAAALNDLYKFGHVMISPQAVVGLSVFEGGYQLTTDQQQVITVRKIILATGVTDHLLPIEGLQALWGRKVFHCTYCHGWEVRDQPALVLVKGMIAWEVAMSLSQWNSQLTFLLHGTAVEDAAKRDQLLQKGWPLIETPVVRIAESDTGLIVSLADGQIRTSPVVYTKPIRVQFNNELAVLLGCELSRSGSVLTDAAMQTSVPGVFAAGDLAHPGYHQVSEAISTGHKAAAFCNNQLSMEDFMG</sequence>
<evidence type="ECO:0000259" key="3">
    <source>
        <dbReference type="Pfam" id="PF07992"/>
    </source>
</evidence>
<dbReference type="SUPFAM" id="SSF51905">
    <property type="entry name" value="FAD/NAD(P)-binding domain"/>
    <property type="match status" value="1"/>
</dbReference>
<evidence type="ECO:0000313" key="4">
    <source>
        <dbReference type="EMBL" id="AXY74277.1"/>
    </source>
</evidence>
<reference evidence="4 5" key="1">
    <citation type="submission" date="2018-09" db="EMBL/GenBank/DDBJ databases">
        <title>Genome sequencing of strain 6GH32-13.</title>
        <authorList>
            <person name="Weon H.-Y."/>
            <person name="Heo J."/>
            <person name="Kwon S.-W."/>
        </authorList>
    </citation>
    <scope>NUCLEOTIDE SEQUENCE [LARGE SCALE GENOMIC DNA]</scope>
    <source>
        <strain evidence="4 5">5GH32-13</strain>
    </source>
</reference>
<dbReference type="GO" id="GO:0016491">
    <property type="term" value="F:oxidoreductase activity"/>
    <property type="evidence" value="ECO:0007669"/>
    <property type="project" value="UniProtKB-KW"/>
</dbReference>
<keyword evidence="2" id="KW-0560">Oxidoreductase</keyword>
<evidence type="ECO:0000313" key="5">
    <source>
        <dbReference type="Proteomes" id="UP000263900"/>
    </source>
</evidence>
<dbReference type="Gene3D" id="3.50.50.60">
    <property type="entry name" value="FAD/NAD(P)-binding domain"/>
    <property type="match status" value="2"/>
</dbReference>
<dbReference type="InterPro" id="IPR036188">
    <property type="entry name" value="FAD/NAD-bd_sf"/>
</dbReference>
<accession>A0A3B7MKU0</accession>
<dbReference type="Proteomes" id="UP000263900">
    <property type="component" value="Chromosome"/>
</dbReference>